<dbReference type="RefSeq" id="XP_071936629.1">
    <property type="nucleotide sequence ID" value="XM_072080528.1"/>
</dbReference>
<gene>
    <name evidence="3 4 5 6 7 8 9" type="primary">LOC140037015</name>
</gene>
<evidence type="ECO:0000313" key="2">
    <source>
        <dbReference type="Proteomes" id="UP001652660"/>
    </source>
</evidence>
<evidence type="ECO:0000313" key="4">
    <source>
        <dbReference type="RefSeq" id="XP_071936625.1"/>
    </source>
</evidence>
<organism evidence="2 8">
    <name type="scientific">Coffea arabica</name>
    <name type="common">Arabian coffee</name>
    <dbReference type="NCBI Taxonomy" id="13443"/>
    <lineage>
        <taxon>Eukaryota</taxon>
        <taxon>Viridiplantae</taxon>
        <taxon>Streptophyta</taxon>
        <taxon>Embryophyta</taxon>
        <taxon>Tracheophyta</taxon>
        <taxon>Spermatophyta</taxon>
        <taxon>Magnoliopsida</taxon>
        <taxon>eudicotyledons</taxon>
        <taxon>Gunneridae</taxon>
        <taxon>Pentapetalae</taxon>
        <taxon>asterids</taxon>
        <taxon>lamiids</taxon>
        <taxon>Gentianales</taxon>
        <taxon>Rubiaceae</taxon>
        <taxon>Ixoroideae</taxon>
        <taxon>Gardenieae complex</taxon>
        <taxon>Bertiereae - Coffeeae clade</taxon>
        <taxon>Coffeeae</taxon>
        <taxon>Coffea</taxon>
    </lineage>
</organism>
<dbReference type="RefSeq" id="XP_071936626.1">
    <property type="nucleotide sequence ID" value="XM_072080525.1"/>
</dbReference>
<accession>A0ABM4WXW8</accession>
<evidence type="ECO:0000313" key="3">
    <source>
        <dbReference type="RefSeq" id="XP_071936624.1"/>
    </source>
</evidence>
<dbReference type="RefSeq" id="XP_071936624.1">
    <property type="nucleotide sequence ID" value="XM_072080523.1"/>
</dbReference>
<name>A0ABM4WXW8_COFAR</name>
<protein>
    <submittedName>
        <fullName evidence="3 4">Uncharacterized protein isoform X1</fullName>
    </submittedName>
</protein>
<dbReference type="RefSeq" id="XP_071936628.1">
    <property type="nucleotide sequence ID" value="XM_072080527.1"/>
</dbReference>
<dbReference type="RefSeq" id="XP_071936630.1">
    <property type="nucleotide sequence ID" value="XM_072080529.1"/>
</dbReference>
<dbReference type="RefSeq" id="XP_071936625.1">
    <property type="nucleotide sequence ID" value="XM_072080524.1"/>
</dbReference>
<evidence type="ECO:0000313" key="7">
    <source>
        <dbReference type="RefSeq" id="XP_071936628.1"/>
    </source>
</evidence>
<keyword evidence="1" id="KW-1133">Transmembrane helix</keyword>
<evidence type="ECO:0000256" key="1">
    <source>
        <dbReference type="SAM" id="Phobius"/>
    </source>
</evidence>
<reference evidence="3 4" key="1">
    <citation type="submission" date="2025-05" db="UniProtKB">
        <authorList>
            <consortium name="RefSeq"/>
        </authorList>
    </citation>
    <scope>IDENTIFICATION</scope>
    <source>
        <tissue evidence="3 4">Leaves</tissue>
    </source>
</reference>
<dbReference type="RefSeq" id="XP_071936627.1">
    <property type="nucleotide sequence ID" value="XM_072080526.1"/>
</dbReference>
<proteinExistence type="predicted"/>
<dbReference type="Proteomes" id="UP001652660">
    <property type="component" value="Chromosome 2e"/>
</dbReference>
<sequence>MVEFKFRSVVYASLKILPSITNFPQWMNGYMSFGLILVVMNYHANTDHVGGWPWCLRCNLLHKLLLSLSSDQEKWTPAKRLSRSLVSGSYRQIQVFFCFWFLCTGLFNFFFRYLLCSCMLTVDSQKAIYEMSQILTRSSESMKGKWW</sequence>
<keyword evidence="1" id="KW-0812">Transmembrane</keyword>
<evidence type="ECO:0000313" key="8">
    <source>
        <dbReference type="RefSeq" id="XP_071936629.1"/>
    </source>
</evidence>
<dbReference type="GeneID" id="140037015"/>
<feature type="transmembrane region" description="Helical" evidence="1">
    <location>
        <begin position="93"/>
        <end position="115"/>
    </location>
</feature>
<evidence type="ECO:0000313" key="6">
    <source>
        <dbReference type="RefSeq" id="XP_071936627.1"/>
    </source>
</evidence>
<evidence type="ECO:0000313" key="9">
    <source>
        <dbReference type="RefSeq" id="XP_071936630.1"/>
    </source>
</evidence>
<keyword evidence="2" id="KW-1185">Reference proteome</keyword>
<keyword evidence="1" id="KW-0472">Membrane</keyword>
<evidence type="ECO:0000313" key="5">
    <source>
        <dbReference type="RefSeq" id="XP_071936626.1"/>
    </source>
</evidence>